<feature type="region of interest" description="Disordered" evidence="2">
    <location>
        <begin position="1007"/>
        <end position="1080"/>
    </location>
</feature>
<evidence type="ECO:0008006" key="6">
    <source>
        <dbReference type="Google" id="ProtNLM"/>
    </source>
</evidence>
<feature type="compositionally biased region" description="Polar residues" evidence="2">
    <location>
        <begin position="954"/>
        <end position="977"/>
    </location>
</feature>
<gene>
    <name evidence="4" type="ORF">ACFQ42_06385</name>
</gene>
<feature type="transmembrane region" description="Helical" evidence="3">
    <location>
        <begin position="21"/>
        <end position="38"/>
    </location>
</feature>
<dbReference type="RefSeq" id="WP_125677345.1">
    <property type="nucleotide sequence ID" value="NZ_JBHTOI010000039.1"/>
</dbReference>
<feature type="coiled-coil region" evidence="1">
    <location>
        <begin position="489"/>
        <end position="543"/>
    </location>
</feature>
<name>A0ABW4BT26_9LACO</name>
<dbReference type="Gene3D" id="1.20.120.330">
    <property type="entry name" value="Nucleotidyltransferases domain 2"/>
    <property type="match status" value="1"/>
</dbReference>
<evidence type="ECO:0000313" key="5">
    <source>
        <dbReference type="Proteomes" id="UP001597251"/>
    </source>
</evidence>
<organism evidence="4 5">
    <name type="scientific">Companilactobacillus keshanensis</name>
    <dbReference type="NCBI Taxonomy" id="2486003"/>
    <lineage>
        <taxon>Bacteria</taxon>
        <taxon>Bacillati</taxon>
        <taxon>Bacillota</taxon>
        <taxon>Bacilli</taxon>
        <taxon>Lactobacillales</taxon>
        <taxon>Lactobacillaceae</taxon>
        <taxon>Companilactobacillus</taxon>
    </lineage>
</organism>
<keyword evidence="3" id="KW-1133">Transmembrane helix</keyword>
<protein>
    <recommendedName>
        <fullName evidence="6">Gram-positive cocci surface proteins LPxTG domain-containing protein</fullName>
    </recommendedName>
</protein>
<feature type="compositionally biased region" description="Low complexity" evidence="2">
    <location>
        <begin position="978"/>
        <end position="991"/>
    </location>
</feature>
<evidence type="ECO:0000256" key="2">
    <source>
        <dbReference type="SAM" id="MobiDB-lite"/>
    </source>
</evidence>
<feature type="coiled-coil region" evidence="1">
    <location>
        <begin position="400"/>
        <end position="459"/>
    </location>
</feature>
<keyword evidence="1" id="KW-0175">Coiled coil</keyword>
<comment type="caution">
    <text evidence="4">The sequence shown here is derived from an EMBL/GenBank/DDBJ whole genome shotgun (WGS) entry which is preliminary data.</text>
</comment>
<keyword evidence="3" id="KW-0812">Transmembrane</keyword>
<feature type="compositionally biased region" description="Low complexity" evidence="2">
    <location>
        <begin position="1015"/>
        <end position="1028"/>
    </location>
</feature>
<keyword evidence="3" id="KW-0472">Membrane</keyword>
<reference evidence="5" key="1">
    <citation type="journal article" date="2019" name="Int. J. Syst. Evol. Microbiol.">
        <title>The Global Catalogue of Microorganisms (GCM) 10K type strain sequencing project: providing services to taxonomists for standard genome sequencing and annotation.</title>
        <authorList>
            <consortium name="The Broad Institute Genomics Platform"/>
            <consortium name="The Broad Institute Genome Sequencing Center for Infectious Disease"/>
            <person name="Wu L."/>
            <person name="Ma J."/>
        </authorList>
    </citation>
    <scope>NUCLEOTIDE SEQUENCE [LARGE SCALE GENOMIC DNA]</scope>
    <source>
        <strain evidence="5">CCM 8936</strain>
    </source>
</reference>
<dbReference type="EMBL" id="JBHTOI010000039">
    <property type="protein sequence ID" value="MFD1418361.1"/>
    <property type="molecule type" value="Genomic_DNA"/>
</dbReference>
<proteinExistence type="predicted"/>
<evidence type="ECO:0000256" key="3">
    <source>
        <dbReference type="SAM" id="Phobius"/>
    </source>
</evidence>
<feature type="transmembrane region" description="Helical" evidence="3">
    <location>
        <begin position="1121"/>
        <end position="1141"/>
    </location>
</feature>
<dbReference type="Proteomes" id="UP001597251">
    <property type="component" value="Unassembled WGS sequence"/>
</dbReference>
<feature type="region of interest" description="Disordered" evidence="2">
    <location>
        <begin position="954"/>
        <end position="992"/>
    </location>
</feature>
<evidence type="ECO:0000313" key="4">
    <source>
        <dbReference type="EMBL" id="MFD1418361.1"/>
    </source>
</evidence>
<sequence length="1145" mass="124782">MSSNDKHSPHNHRGISKISNNLIFASVATVGVTAGLTINQVTVSAANEDATITVSQSENSAPMDPNETDQPPSNESEAPATLSDHYTNAQNQVNDANGKADTVNNSLIKLQRLLNNPDLTSQTDWQTTLQNAMNEYQNNATKFSSTTDNTQELINAYQTKINETIKDQPNAVNQVTDTETTGTHLSDYQQLTDSFKKNVTDQLQIVQTNLDNYAVSDQVNQASASLTSAADALNNGLTDSTMTSSDLESLKTTYDAAVTEYNTAVTAYNDKSGSTMATISLDDIPDITQILADIKVKESYAIAVDAHQNVQDKVDPYQDAVKSWQDAVKAYNDALAGLRMPDRADDTDLKAAQKAVEDAANKITEMQENYNTVILNPDNKKIISDYLNVSVNYPTEFEDYTSAQDDYDKKLDALKKAEDALSVVPADKELAIKYAQEQVEKCKNDLTTAEETMKAAEQVVTNISAPYKLKYDDLLQAEQDVIQPYNSALVDLQDKLATWQAAYGEYNKKVISASNSEQTLPDFDKLQESVDTAQTEVEKTLGEIGSSQSEYKLALDSYQTALDNDNLDIKSIDGTLPDLSALQKELTEKFTQNTDVMNATPKLLAFINAEFQLQQRIVQINNIVLAINSDQEMLKTIYNAAYQGDSWSVLTSKFKSIGNDLAEKTINYETAVNGEGLSYADLVKNLEDARADYDTSDITYTYPNVADVNEQYETFNTHFTNFKTSYNSLLEFLAKSAPNEEYNAAAVENMKDGTKLSTDGVSTNIEDIEDGTSNININTYLGKDLDYFVGRSNIDLYSDKFGDYGYNSVLKIEQEDKISAESAAGTKYYSVSPDRLAELSVILHGMIVSSFEKDGITYHLTGLKVPGTGTGSEGITDLKVNNLSEIYSFTSLDPIKEIMSMFTGINVNVNANTMFLFFYTASPQKGSEDTTNLTDEDTLPKLKSFSTEILDSSGDWNSGSLISGSEITNPTPNKSPDSSGTVTGTYSGGETIDNSFDVLTIKQAPTITLNEVKGTPDPGNPGTTDPSDPGTPDPGNPGTTDPSDPGTSNPGNPDTTNTNDPGPDGTVQVPSNNNGAGYNDIVYVPKTGQFYDSTDKISHNDQNNLNKTAKTLPQMGQKSKGIWALLGSLLLAISGLSLINFKKKE</sequence>
<keyword evidence="5" id="KW-1185">Reference proteome</keyword>
<evidence type="ECO:0000256" key="1">
    <source>
        <dbReference type="SAM" id="Coils"/>
    </source>
</evidence>
<accession>A0ABW4BT26</accession>
<feature type="region of interest" description="Disordered" evidence="2">
    <location>
        <begin position="53"/>
        <end position="81"/>
    </location>
</feature>
<feature type="compositionally biased region" description="Low complexity" evidence="2">
    <location>
        <begin position="1036"/>
        <end position="1066"/>
    </location>
</feature>